<keyword evidence="7" id="KW-0067">ATP-binding</keyword>
<evidence type="ECO:0000256" key="5">
    <source>
        <dbReference type="ARBA" id="ARBA00022723"/>
    </source>
</evidence>
<dbReference type="InterPro" id="IPR051931">
    <property type="entry name" value="PAK3-like"/>
</dbReference>
<keyword evidence="8" id="KW-0460">Magnesium</keyword>
<evidence type="ECO:0000259" key="10">
    <source>
        <dbReference type="PROSITE" id="PS50011"/>
    </source>
</evidence>
<dbReference type="Gene3D" id="3.30.420.10">
    <property type="entry name" value="Ribonuclease H-like superfamily/Ribonuclease H"/>
    <property type="match status" value="1"/>
</dbReference>
<dbReference type="InterPro" id="IPR036397">
    <property type="entry name" value="RNaseH_sf"/>
</dbReference>
<evidence type="ECO:0000313" key="12">
    <source>
        <dbReference type="EMBL" id="RMB89179.1"/>
    </source>
</evidence>
<dbReference type="OrthoDB" id="9210033at2759"/>
<dbReference type="Pfam" id="PF00665">
    <property type="entry name" value="rve"/>
    <property type="match status" value="1"/>
</dbReference>
<accession>A0A3M0IRT3</accession>
<name>A0A3M0IRT3_HIRRU</name>
<feature type="domain" description="Integrase catalytic" evidence="11">
    <location>
        <begin position="21"/>
        <end position="192"/>
    </location>
</feature>
<dbReference type="SUPFAM" id="SSF56112">
    <property type="entry name" value="Protein kinase-like (PK-like)"/>
    <property type="match status" value="1"/>
</dbReference>
<sequence>MDSISQVIHDCEMCAAIKQAKRVKPLWYGGWWSKYKYGEAWQIDYITLPQTRQGKRYVLTMVEATTGWLETYPVPHATAWNTILGLERQVLQRRGTPERIESNDRTHLKNSLVNTWAREHGIEWVYHIPYHAPAAGEVEGSNGLLKTTLKPWGDGTFKNWEINLAKATWLVNTRGSTNRADPAQLQLLRRRDGDKVPVVHMREQSANLHSSVTMIGTLTAAVCTAYGIGYSGYYLTHLARHLRRVFRGADPESTEARADSPLAPCALGEEAKEEQNDHQPPAVVTPQVELSKTVPLEKEHEQVASSEMPCQPCQTQGELFPAEEQEKQLRQQEEKPQENGQNIEAEAQAEPSKAPSDIIVVKRRNKEDRKRIQDLWNRLKPRGDQQNQVDILKSRLATCNDFQQVTGNEEPQDSYEAQELSPSEVLPVEHDLKMVEENRTPCEEVEHLNKELQVAIKKINLEDLSIRHLTVNEIMVMKRNRSPWIVNYLDSYLVHEELWLVMEYMDGGTLYDVIYETHMSEDEIAAVSRECLQGLDFLHSNHVMHRDVKSLNILLRTDGSVKLADFGFSAQLTPEQSRRNTVIGTPWWMAPEVVEGPSYGPKVDIWSFGIVGIEMVEQEIPYQNESPLSAQFLIATKGIPELRQPTLFSLLLRDFLSCCLQRDERRRWSAKELLQHPFVTSAKPASSLVPLIISVKMRKEKKRI</sequence>
<dbReference type="PROSITE" id="PS50994">
    <property type="entry name" value="INTEGRASE"/>
    <property type="match status" value="1"/>
</dbReference>
<dbReference type="Pfam" id="PF00069">
    <property type="entry name" value="Pkinase"/>
    <property type="match status" value="1"/>
</dbReference>
<evidence type="ECO:0000256" key="6">
    <source>
        <dbReference type="ARBA" id="ARBA00022741"/>
    </source>
</evidence>
<evidence type="ECO:0000256" key="7">
    <source>
        <dbReference type="ARBA" id="ARBA00022840"/>
    </source>
</evidence>
<keyword evidence="6" id="KW-0547">Nucleotide-binding</keyword>
<dbReference type="PROSITE" id="PS50011">
    <property type="entry name" value="PROTEIN_KINASE_DOM"/>
    <property type="match status" value="1"/>
</dbReference>
<dbReference type="InterPro" id="IPR012337">
    <property type="entry name" value="RNaseH-like_sf"/>
</dbReference>
<dbReference type="GO" id="GO:0005524">
    <property type="term" value="F:ATP binding"/>
    <property type="evidence" value="ECO:0007669"/>
    <property type="project" value="UniProtKB-KW"/>
</dbReference>
<dbReference type="InterPro" id="IPR001584">
    <property type="entry name" value="Integrase_cat-core"/>
</dbReference>
<evidence type="ECO:0000256" key="2">
    <source>
        <dbReference type="ARBA" id="ARBA00008874"/>
    </source>
</evidence>
<feature type="domain" description="Protein kinase" evidence="10">
    <location>
        <begin position="400"/>
        <end position="679"/>
    </location>
</feature>
<dbReference type="GO" id="GO:0004674">
    <property type="term" value="F:protein serine/threonine kinase activity"/>
    <property type="evidence" value="ECO:0007669"/>
    <property type="project" value="UniProtKB-EC"/>
</dbReference>
<dbReference type="SUPFAM" id="SSF53098">
    <property type="entry name" value="Ribonuclease H-like"/>
    <property type="match status" value="1"/>
</dbReference>
<evidence type="ECO:0000259" key="11">
    <source>
        <dbReference type="PROSITE" id="PS50994"/>
    </source>
</evidence>
<proteinExistence type="inferred from homology"/>
<dbReference type="EC" id="2.7.11.1" evidence="3"/>
<evidence type="ECO:0000256" key="1">
    <source>
        <dbReference type="ARBA" id="ARBA00001946"/>
    </source>
</evidence>
<organism evidence="12 13">
    <name type="scientific">Hirundo rustica rustica</name>
    <dbReference type="NCBI Taxonomy" id="333673"/>
    <lineage>
        <taxon>Eukaryota</taxon>
        <taxon>Metazoa</taxon>
        <taxon>Chordata</taxon>
        <taxon>Craniata</taxon>
        <taxon>Vertebrata</taxon>
        <taxon>Euteleostomi</taxon>
        <taxon>Archelosauria</taxon>
        <taxon>Archosauria</taxon>
        <taxon>Dinosauria</taxon>
        <taxon>Saurischia</taxon>
        <taxon>Theropoda</taxon>
        <taxon>Coelurosauria</taxon>
        <taxon>Aves</taxon>
        <taxon>Neognathae</taxon>
        <taxon>Neoaves</taxon>
        <taxon>Telluraves</taxon>
        <taxon>Australaves</taxon>
        <taxon>Passeriformes</taxon>
        <taxon>Sylvioidea</taxon>
        <taxon>Hirundinidae</taxon>
        <taxon>Hirundo</taxon>
    </lineage>
</organism>
<dbReference type="PANTHER" id="PTHR45832:SF22">
    <property type="entry name" value="SERINE_THREONINE-PROTEIN KINASE SAMKA-RELATED"/>
    <property type="match status" value="1"/>
</dbReference>
<dbReference type="GO" id="GO:0015074">
    <property type="term" value="P:DNA integration"/>
    <property type="evidence" value="ECO:0007669"/>
    <property type="project" value="InterPro"/>
</dbReference>
<evidence type="ECO:0000256" key="9">
    <source>
        <dbReference type="SAM" id="MobiDB-lite"/>
    </source>
</evidence>
<dbReference type="Proteomes" id="UP000269221">
    <property type="component" value="Unassembled WGS sequence"/>
</dbReference>
<comment type="cofactor">
    <cofactor evidence="1">
        <name>Mg(2+)</name>
        <dbReference type="ChEBI" id="CHEBI:18420"/>
    </cofactor>
</comment>
<feature type="region of interest" description="Disordered" evidence="9">
    <location>
        <begin position="323"/>
        <end position="358"/>
    </location>
</feature>
<evidence type="ECO:0000256" key="4">
    <source>
        <dbReference type="ARBA" id="ARBA00022679"/>
    </source>
</evidence>
<dbReference type="FunFam" id="1.10.510.10:FF:000768">
    <property type="entry name" value="Non-specific serine/threonine protein kinase"/>
    <property type="match status" value="1"/>
</dbReference>
<dbReference type="AlphaFoldDB" id="A0A3M0IRT3"/>
<dbReference type="Gene3D" id="3.30.200.20">
    <property type="entry name" value="Phosphorylase Kinase, domain 1"/>
    <property type="match status" value="1"/>
</dbReference>
<evidence type="ECO:0000256" key="3">
    <source>
        <dbReference type="ARBA" id="ARBA00012513"/>
    </source>
</evidence>
<comment type="similarity">
    <text evidence="2">Belongs to the protein kinase superfamily. STE Ser/Thr protein kinase family. STE20 subfamily.</text>
</comment>
<dbReference type="PANTHER" id="PTHR45832">
    <property type="entry name" value="SERINE/THREONINE-PROTEIN KINASE SAMKA-RELATED-RELATED"/>
    <property type="match status" value="1"/>
</dbReference>
<keyword evidence="13" id="KW-1185">Reference proteome</keyword>
<comment type="caution">
    <text evidence="12">The sequence shown here is derived from an EMBL/GenBank/DDBJ whole genome shotgun (WGS) entry which is preliminary data.</text>
</comment>
<dbReference type="SMART" id="SM00220">
    <property type="entry name" value="S_TKc"/>
    <property type="match status" value="1"/>
</dbReference>
<dbReference type="Gene3D" id="1.10.510.10">
    <property type="entry name" value="Transferase(Phosphotransferase) domain 1"/>
    <property type="match status" value="1"/>
</dbReference>
<protein>
    <recommendedName>
        <fullName evidence="3">non-specific serine/threonine protein kinase</fullName>
        <ecNumber evidence="3">2.7.11.1</ecNumber>
    </recommendedName>
</protein>
<dbReference type="PROSITE" id="PS00108">
    <property type="entry name" value="PROTEIN_KINASE_ST"/>
    <property type="match status" value="1"/>
</dbReference>
<gene>
    <name evidence="12" type="ORF">DUI87_34441</name>
</gene>
<dbReference type="GO" id="GO:0003676">
    <property type="term" value="F:nucleic acid binding"/>
    <property type="evidence" value="ECO:0007669"/>
    <property type="project" value="InterPro"/>
</dbReference>
<dbReference type="InterPro" id="IPR011009">
    <property type="entry name" value="Kinase-like_dom_sf"/>
</dbReference>
<reference evidence="12 13" key="1">
    <citation type="submission" date="2018-07" db="EMBL/GenBank/DDBJ databases">
        <title>A high quality draft genome assembly of the barn swallow (H. rustica rustica).</title>
        <authorList>
            <person name="Formenti G."/>
            <person name="Chiara M."/>
            <person name="Poveda L."/>
            <person name="Francoijs K.-J."/>
            <person name="Bonisoli-Alquati A."/>
            <person name="Canova L."/>
            <person name="Gianfranceschi L."/>
            <person name="Horner D.S."/>
            <person name="Saino N."/>
        </authorList>
    </citation>
    <scope>NUCLEOTIDE SEQUENCE [LARGE SCALE GENOMIC DNA]</scope>
    <source>
        <strain evidence="12">Chelidonia</strain>
        <tissue evidence="12">Blood</tissue>
    </source>
</reference>
<dbReference type="InterPro" id="IPR000719">
    <property type="entry name" value="Prot_kinase_dom"/>
</dbReference>
<keyword evidence="5" id="KW-0479">Metal-binding</keyword>
<feature type="compositionally biased region" description="Basic and acidic residues" evidence="9">
    <location>
        <begin position="324"/>
        <end position="337"/>
    </location>
</feature>
<evidence type="ECO:0000256" key="8">
    <source>
        <dbReference type="ARBA" id="ARBA00022842"/>
    </source>
</evidence>
<dbReference type="GO" id="GO:0046872">
    <property type="term" value="F:metal ion binding"/>
    <property type="evidence" value="ECO:0007669"/>
    <property type="project" value="UniProtKB-KW"/>
</dbReference>
<dbReference type="STRING" id="333673.A0A3M0IRT3"/>
<evidence type="ECO:0000313" key="13">
    <source>
        <dbReference type="Proteomes" id="UP000269221"/>
    </source>
</evidence>
<dbReference type="InterPro" id="IPR008271">
    <property type="entry name" value="Ser/Thr_kinase_AS"/>
</dbReference>
<keyword evidence="4" id="KW-0808">Transferase</keyword>
<dbReference type="EMBL" id="QRBI01000302">
    <property type="protein sequence ID" value="RMB89179.1"/>
    <property type="molecule type" value="Genomic_DNA"/>
</dbReference>